<dbReference type="EMBL" id="FZMO01000163">
    <property type="protein sequence ID" value="SNQ48389.1"/>
    <property type="molecule type" value="Genomic_DNA"/>
</dbReference>
<accession>A0A2I2KRW4</accession>
<dbReference type="AlphaFoldDB" id="A0A2I2KRW4"/>
<keyword evidence="2" id="KW-1185">Reference proteome</keyword>
<protein>
    <submittedName>
        <fullName evidence="1">Uncharacterized protein</fullName>
    </submittedName>
</protein>
<dbReference type="Proteomes" id="UP000234331">
    <property type="component" value="Unassembled WGS sequence"/>
</dbReference>
<proteinExistence type="predicted"/>
<sequence length="72" mass="8352">MTCRNSQSKLGAQRLNRICQSYDHLSHDNLSSDRFEQPLNILSCRYFPQISWLNCYVDVGYLGTHYPLSGCH</sequence>
<name>A0A2I2KRW4_9ACTN</name>
<gene>
    <name evidence="1" type="ORF">FRACA_2450003</name>
</gene>
<evidence type="ECO:0000313" key="2">
    <source>
        <dbReference type="Proteomes" id="UP000234331"/>
    </source>
</evidence>
<organism evidence="1 2">
    <name type="scientific">Frankia canadensis</name>
    <dbReference type="NCBI Taxonomy" id="1836972"/>
    <lineage>
        <taxon>Bacteria</taxon>
        <taxon>Bacillati</taxon>
        <taxon>Actinomycetota</taxon>
        <taxon>Actinomycetes</taxon>
        <taxon>Frankiales</taxon>
        <taxon>Frankiaceae</taxon>
        <taxon>Frankia</taxon>
    </lineage>
</organism>
<reference evidence="1 2" key="1">
    <citation type="submission" date="2017-06" db="EMBL/GenBank/DDBJ databases">
        <authorList>
            <person name="Kim H.J."/>
            <person name="Triplett B.A."/>
        </authorList>
    </citation>
    <scope>NUCLEOTIDE SEQUENCE [LARGE SCALE GENOMIC DNA]</scope>
    <source>
        <strain evidence="1">FRACA_ARgP5</strain>
    </source>
</reference>
<evidence type="ECO:0000313" key="1">
    <source>
        <dbReference type="EMBL" id="SNQ48389.1"/>
    </source>
</evidence>